<dbReference type="AlphaFoldDB" id="A0AAP8GEB4"/>
<feature type="domain" description="Staphylococcal/Streptococcal toxin beta-grasp" evidence="2">
    <location>
        <begin position="1"/>
        <end position="78"/>
    </location>
</feature>
<evidence type="ECO:0000259" key="2">
    <source>
        <dbReference type="Pfam" id="PF02876"/>
    </source>
</evidence>
<proteinExistence type="inferred from homology"/>
<feature type="non-terminal residue" evidence="3">
    <location>
        <position position="1"/>
    </location>
</feature>
<dbReference type="Pfam" id="PF02876">
    <property type="entry name" value="Stap_Strp_tox_C"/>
    <property type="match status" value="1"/>
</dbReference>
<dbReference type="InterPro" id="IPR006123">
    <property type="entry name" value="Toxin_b-grasp_Staph/Strep"/>
</dbReference>
<gene>
    <name evidence="3" type="ORF">CGZ54_32045</name>
</gene>
<dbReference type="Gene3D" id="3.10.20.120">
    <property type="match status" value="1"/>
</dbReference>
<sequence length="78" mass="9254">VTVQELDTKVRFKLENLYKIYNKDTGNIQKGCIFFHSHNHQDQSFYYDLYNVKGSVGAEFFQFYSDNRTVSSSNYHID</sequence>
<protein>
    <submittedName>
        <fullName evidence="3">Exotoxin</fullName>
    </submittedName>
</protein>
<reference evidence="3 4" key="1">
    <citation type="submission" date="2017-07" db="EMBL/GenBank/DDBJ databases">
        <title>Draft genome sequence of Enterobacter cloacae ST128, a clinical strain coproducing KPC-2 and NDM-1 carbapenemases.</title>
        <authorList>
            <person name="Li X."/>
        </authorList>
    </citation>
    <scope>NUCLEOTIDE SEQUENCE [LARGE SCALE GENOMIC DNA]</scope>
    <source>
        <strain evidence="3 4">HBY</strain>
    </source>
</reference>
<comment type="similarity">
    <text evidence="1">Belongs to the staphylococcal/streptococcal toxin family.</text>
</comment>
<dbReference type="Proteomes" id="UP000231328">
    <property type="component" value="Unassembled WGS sequence"/>
</dbReference>
<name>A0AAP8GEB4_9ENTR</name>
<dbReference type="InterPro" id="IPR016091">
    <property type="entry name" value="SuperAg_toxin_C"/>
</dbReference>
<evidence type="ECO:0000313" key="4">
    <source>
        <dbReference type="Proteomes" id="UP000231328"/>
    </source>
</evidence>
<comment type="caution">
    <text evidence="3">The sequence shown here is derived from an EMBL/GenBank/DDBJ whole genome shotgun (WGS) entry which is preliminary data.</text>
</comment>
<dbReference type="SUPFAM" id="SSF54334">
    <property type="entry name" value="Superantigen toxins, C-terminal domain"/>
    <property type="match status" value="1"/>
</dbReference>
<dbReference type="EMBL" id="NMVR01000931">
    <property type="protein sequence ID" value="PJG35810.1"/>
    <property type="molecule type" value="Genomic_DNA"/>
</dbReference>
<accession>A0AAP8GEB4</accession>
<dbReference type="GO" id="GO:0005576">
    <property type="term" value="C:extracellular region"/>
    <property type="evidence" value="ECO:0007669"/>
    <property type="project" value="InterPro"/>
</dbReference>
<organism evidence="3 4">
    <name type="scientific">Enterobacter hormaechei</name>
    <dbReference type="NCBI Taxonomy" id="158836"/>
    <lineage>
        <taxon>Bacteria</taxon>
        <taxon>Pseudomonadati</taxon>
        <taxon>Pseudomonadota</taxon>
        <taxon>Gammaproteobacteria</taxon>
        <taxon>Enterobacterales</taxon>
        <taxon>Enterobacteriaceae</taxon>
        <taxon>Enterobacter</taxon>
        <taxon>Enterobacter cloacae complex</taxon>
    </lineage>
</organism>
<evidence type="ECO:0000313" key="3">
    <source>
        <dbReference type="EMBL" id="PJG35810.1"/>
    </source>
</evidence>
<evidence type="ECO:0000256" key="1">
    <source>
        <dbReference type="ARBA" id="ARBA00008401"/>
    </source>
</evidence>
<feature type="non-terminal residue" evidence="3">
    <location>
        <position position="78"/>
    </location>
</feature>